<evidence type="ECO:0000313" key="18">
    <source>
        <dbReference type="Proteomes" id="UP001198242"/>
    </source>
</evidence>
<evidence type="ECO:0000256" key="2">
    <source>
        <dbReference type="ARBA" id="ARBA00022741"/>
    </source>
</evidence>
<dbReference type="Pfam" id="PF00580">
    <property type="entry name" value="UvrD-helicase"/>
    <property type="match status" value="1"/>
</dbReference>
<dbReference type="PANTHER" id="PTHR11070:SF48">
    <property type="entry name" value="ATP-DEPENDENT HELICASE_NUCLEASE SUBUNIT A"/>
    <property type="match status" value="1"/>
</dbReference>
<dbReference type="InterPro" id="IPR011335">
    <property type="entry name" value="Restrct_endonuc-II-like"/>
</dbReference>
<dbReference type="InterPro" id="IPR014017">
    <property type="entry name" value="DNA_helicase_UvrD-like_C"/>
</dbReference>
<dbReference type="NCBIfam" id="TIGR02785">
    <property type="entry name" value="addA_Gpos"/>
    <property type="match status" value="1"/>
</dbReference>
<dbReference type="InterPro" id="IPR038726">
    <property type="entry name" value="PDDEXK_AddAB-type"/>
</dbReference>
<dbReference type="SUPFAM" id="SSF52980">
    <property type="entry name" value="Restriction endonuclease-like"/>
    <property type="match status" value="1"/>
</dbReference>
<evidence type="ECO:0000256" key="8">
    <source>
        <dbReference type="ARBA" id="ARBA00023125"/>
    </source>
</evidence>
<dbReference type="Pfam" id="PF13361">
    <property type="entry name" value="UvrD_C"/>
    <property type="match status" value="1"/>
</dbReference>
<gene>
    <name evidence="17" type="primary">addA</name>
    <name evidence="17" type="ORF">LKE05_07030</name>
</gene>
<keyword evidence="8" id="KW-0238">DNA-binding</keyword>
<dbReference type="PANTHER" id="PTHR11070">
    <property type="entry name" value="UVRD / RECB / PCRA DNA HELICASE FAMILY MEMBER"/>
    <property type="match status" value="1"/>
</dbReference>
<dbReference type="GO" id="GO:0005524">
    <property type="term" value="F:ATP binding"/>
    <property type="evidence" value="ECO:0007669"/>
    <property type="project" value="UniProtKB-UniRule"/>
</dbReference>
<dbReference type="PROSITE" id="PS51198">
    <property type="entry name" value="UVRD_HELICASE_ATP_BIND"/>
    <property type="match status" value="1"/>
</dbReference>
<keyword evidence="9" id="KW-0234">DNA repair</keyword>
<evidence type="ECO:0000259" key="16">
    <source>
        <dbReference type="PROSITE" id="PS51217"/>
    </source>
</evidence>
<evidence type="ECO:0000256" key="9">
    <source>
        <dbReference type="ARBA" id="ARBA00023204"/>
    </source>
</evidence>
<feature type="domain" description="UvrD-like helicase ATP-binding" evidence="15">
    <location>
        <begin position="1"/>
        <end position="476"/>
    </location>
</feature>
<evidence type="ECO:0000256" key="7">
    <source>
        <dbReference type="ARBA" id="ARBA00022840"/>
    </source>
</evidence>
<dbReference type="Gene3D" id="3.90.320.10">
    <property type="match status" value="1"/>
</dbReference>
<evidence type="ECO:0000259" key="15">
    <source>
        <dbReference type="PROSITE" id="PS51198"/>
    </source>
</evidence>
<evidence type="ECO:0000256" key="13">
    <source>
        <dbReference type="ARBA" id="ARBA00048988"/>
    </source>
</evidence>
<dbReference type="SUPFAM" id="SSF52540">
    <property type="entry name" value="P-loop containing nucleoside triphosphate hydrolases"/>
    <property type="match status" value="1"/>
</dbReference>
<keyword evidence="18" id="KW-1185">Reference proteome</keyword>
<comment type="catalytic activity">
    <reaction evidence="13">
        <text>ATP + H2O = ADP + phosphate + H(+)</text>
        <dbReference type="Rhea" id="RHEA:13065"/>
        <dbReference type="ChEBI" id="CHEBI:15377"/>
        <dbReference type="ChEBI" id="CHEBI:15378"/>
        <dbReference type="ChEBI" id="CHEBI:30616"/>
        <dbReference type="ChEBI" id="CHEBI:43474"/>
        <dbReference type="ChEBI" id="CHEBI:456216"/>
        <dbReference type="EC" id="5.6.2.4"/>
    </reaction>
</comment>
<dbReference type="InterPro" id="IPR014016">
    <property type="entry name" value="UvrD-like_ATP-bd"/>
</dbReference>
<sequence>MLVSAAAGSGKTAVLVERIVNLITNSENPFPIDSILVATFTEAAATEMKERIINRINKSYREALENGDIAQSKYLKEQMHLTAGADINTIDAFCLRVVKNNFHVLGIDPNFSIMDTNEDKMLIDDTLTDLFAALYETENEENKNRFQHLVTTYASNRDDEGLKKVIRKLYNFIQSFPDPIKWLYDKAAMYDNNMSQSIWFKEIFLSVHKENILKHHGEFWDKLIKEMIGIVKKVYPDTDTSVPPVCIPECEQYWGKMWEYICICADSVKALKSAESFDEVGSAYDTYIAKTKLGTAVRAYKKAESPIEEWQYYSNKYNSMREDLLSSTSYLPNGTAEQFNKYVHSEELKQTIDDIVWITVLFSELYENAKAKKNVKTFSDIEHLAYRLFSENENIRNEYSLKYNEILIDEYQDTNGLQDSIFTLISRDNKNMFMVGDLKQSIYRFRGGDPTIFKKKYSLDSDEIEIIHLSQNFRSRMQVIDSINDVFRFNMSQDVGDVDYNDTAALQREESRECYINTAENARNDYKSEFYCIGKSKDSKESSSDYLEAVTVANRIKELVDSHFKVYDGNGKYRDLKYSDIVVLMRSTKVNGELLQEILESNNIPSFLQKEEYFEKREIKLMLTLISLINNHIQDIPLVSVMRSPIGNFTENELSKIRLENRTSSFYNAVKYYKPSSDDLTKEEQKLSKKCKSFLKDLDRWRGYVKMKSISALIWTLYEETGFYDFMGALEGGDEAQANLKLLYERARKYEESGFKGIFNFIRYIERIEKRNEDLSGAQLINENHNVVRIMTIHKSKGLEFPVVFIMRTTKNMLAAKPTEEHRIQLHKDLGIGIDYINYENLYLKKLMFTKYIKRQNQSETLSEELRLLYVAMTRAKEKLIIVSSDKYKDENEFNQKIQEAVYNAKTMPKYIIASNAKKYSDWLIPSIGISLNHWNFIPRFLAKTTVSDVIKEKQETIKVKNIDEMREKVQKLLEFHYERPQSGNIPTKTSVTAIKEMAEEELTRKSDVEYEPIYMMQKPDFMRTEKLGTQIGTAHHQLMAFFDIEKIKTLTENNYADFVASELVRVTNDGQIDSNVVSDKNIADMICKNVTSFWKSDMGKEVLSAKKVYRESPFEISIPAYEYDNTLPDEYRNEQIILQGIIDLYFEDKNGDIILVDYKTDKCTSKAEQLAVAKKYEKQLILYARAMEKILKKSVKDKYLYLFSPQSVVKLD</sequence>
<evidence type="ECO:0000256" key="10">
    <source>
        <dbReference type="ARBA" id="ARBA00023235"/>
    </source>
</evidence>
<keyword evidence="4 14" id="KW-0378">Hydrolase</keyword>
<evidence type="ECO:0000256" key="14">
    <source>
        <dbReference type="PROSITE-ProRule" id="PRU00560"/>
    </source>
</evidence>
<evidence type="ECO:0000256" key="4">
    <source>
        <dbReference type="ARBA" id="ARBA00022801"/>
    </source>
</evidence>
<dbReference type="GO" id="GO:0004527">
    <property type="term" value="F:exonuclease activity"/>
    <property type="evidence" value="ECO:0007669"/>
    <property type="project" value="UniProtKB-KW"/>
</dbReference>
<organism evidence="17 18">
    <name type="scientific">Hominilimicola fabiformis</name>
    <dbReference type="NCBI Taxonomy" id="2885356"/>
    <lineage>
        <taxon>Bacteria</taxon>
        <taxon>Bacillati</taxon>
        <taxon>Bacillota</taxon>
        <taxon>Clostridia</taxon>
        <taxon>Eubacteriales</taxon>
        <taxon>Oscillospiraceae</taxon>
        <taxon>Hominilimicola</taxon>
    </lineage>
</organism>
<dbReference type="Gene3D" id="3.40.50.300">
    <property type="entry name" value="P-loop containing nucleotide triphosphate hydrolases"/>
    <property type="match status" value="4"/>
</dbReference>
<evidence type="ECO:0000256" key="11">
    <source>
        <dbReference type="ARBA" id="ARBA00034617"/>
    </source>
</evidence>
<dbReference type="InterPro" id="IPR014152">
    <property type="entry name" value="AddA"/>
</dbReference>
<feature type="binding site" evidence="14">
    <location>
        <begin position="5"/>
        <end position="12"/>
    </location>
    <ligand>
        <name>ATP</name>
        <dbReference type="ChEBI" id="CHEBI:30616"/>
    </ligand>
</feature>
<comment type="caution">
    <text evidence="17">The sequence shown here is derived from an EMBL/GenBank/DDBJ whole genome shotgun (WGS) entry which is preliminary data.</text>
</comment>
<dbReference type="AlphaFoldDB" id="A0AAE3DYZ7"/>
<dbReference type="EMBL" id="JAJEQM010000008">
    <property type="protein sequence ID" value="MCC2210542.1"/>
    <property type="molecule type" value="Genomic_DNA"/>
</dbReference>
<dbReference type="Proteomes" id="UP001198242">
    <property type="component" value="Unassembled WGS sequence"/>
</dbReference>
<dbReference type="GO" id="GO:0005829">
    <property type="term" value="C:cytosol"/>
    <property type="evidence" value="ECO:0007669"/>
    <property type="project" value="TreeGrafter"/>
</dbReference>
<keyword evidence="7 14" id="KW-0067">ATP-binding</keyword>
<keyword evidence="6" id="KW-0269">Exonuclease</keyword>
<keyword evidence="1" id="KW-0540">Nuclease</keyword>
<keyword evidence="10" id="KW-0413">Isomerase</keyword>
<dbReference type="InterPro" id="IPR027417">
    <property type="entry name" value="P-loop_NTPase"/>
</dbReference>
<evidence type="ECO:0000256" key="5">
    <source>
        <dbReference type="ARBA" id="ARBA00022806"/>
    </source>
</evidence>
<dbReference type="GO" id="GO:0003677">
    <property type="term" value="F:DNA binding"/>
    <property type="evidence" value="ECO:0007669"/>
    <property type="project" value="UniProtKB-KW"/>
</dbReference>
<feature type="domain" description="UvrD-like helicase C-terminal" evidence="16">
    <location>
        <begin position="509"/>
        <end position="798"/>
    </location>
</feature>
<reference evidence="17 18" key="1">
    <citation type="submission" date="2021-10" db="EMBL/GenBank/DDBJ databases">
        <title>Anaerobic single-cell dispensing facilitates the cultivation of human gut bacteria.</title>
        <authorList>
            <person name="Afrizal A."/>
        </authorList>
    </citation>
    <scope>NUCLEOTIDE SEQUENCE [LARGE SCALE GENOMIC DNA]</scope>
    <source>
        <strain evidence="17 18">CLA-AA-H232</strain>
    </source>
</reference>
<evidence type="ECO:0000256" key="12">
    <source>
        <dbReference type="ARBA" id="ARBA00034808"/>
    </source>
</evidence>
<dbReference type="EC" id="5.6.2.4" evidence="12"/>
<protein>
    <recommendedName>
        <fullName evidence="12">DNA 3'-5' helicase</fullName>
        <ecNumber evidence="12">5.6.2.4</ecNumber>
    </recommendedName>
</protein>
<evidence type="ECO:0000313" key="17">
    <source>
        <dbReference type="EMBL" id="MCC2210542.1"/>
    </source>
</evidence>
<name>A0AAE3DYZ7_9FIRM</name>
<keyword evidence="5 14" id="KW-0347">Helicase</keyword>
<evidence type="ECO:0000256" key="6">
    <source>
        <dbReference type="ARBA" id="ARBA00022839"/>
    </source>
</evidence>
<dbReference type="InterPro" id="IPR000212">
    <property type="entry name" value="DNA_helicase_UvrD/REP"/>
</dbReference>
<dbReference type="GO" id="GO:0000725">
    <property type="term" value="P:recombinational repair"/>
    <property type="evidence" value="ECO:0007669"/>
    <property type="project" value="TreeGrafter"/>
</dbReference>
<keyword evidence="3" id="KW-0227">DNA damage</keyword>
<dbReference type="InterPro" id="IPR011604">
    <property type="entry name" value="PDDEXK-like_dom_sf"/>
</dbReference>
<accession>A0AAE3DYZ7</accession>
<keyword evidence="2 14" id="KW-0547">Nucleotide-binding</keyword>
<dbReference type="Pfam" id="PF12705">
    <property type="entry name" value="PDDEXK_1"/>
    <property type="match status" value="1"/>
</dbReference>
<dbReference type="PROSITE" id="PS51217">
    <property type="entry name" value="UVRD_HELICASE_CTER"/>
    <property type="match status" value="1"/>
</dbReference>
<proteinExistence type="predicted"/>
<evidence type="ECO:0000256" key="3">
    <source>
        <dbReference type="ARBA" id="ARBA00022763"/>
    </source>
</evidence>
<comment type="catalytic activity">
    <reaction evidence="11">
        <text>Couples ATP hydrolysis with the unwinding of duplex DNA by translocating in the 3'-5' direction.</text>
        <dbReference type="EC" id="5.6.2.4"/>
    </reaction>
</comment>
<evidence type="ECO:0000256" key="1">
    <source>
        <dbReference type="ARBA" id="ARBA00022722"/>
    </source>
</evidence>
<dbReference type="GO" id="GO:0033202">
    <property type="term" value="C:DNA helicase complex"/>
    <property type="evidence" value="ECO:0007669"/>
    <property type="project" value="TreeGrafter"/>
</dbReference>
<dbReference type="GO" id="GO:0043138">
    <property type="term" value="F:3'-5' DNA helicase activity"/>
    <property type="evidence" value="ECO:0007669"/>
    <property type="project" value="UniProtKB-EC"/>
</dbReference>
<dbReference type="GO" id="GO:0006302">
    <property type="term" value="P:double-strand break repair"/>
    <property type="evidence" value="ECO:0007669"/>
    <property type="project" value="InterPro"/>
</dbReference>
<dbReference type="CDD" id="cd17932">
    <property type="entry name" value="DEXQc_UvrD"/>
    <property type="match status" value="1"/>
</dbReference>